<feature type="compositionally biased region" description="Basic and acidic residues" evidence="3">
    <location>
        <begin position="175"/>
        <end position="184"/>
    </location>
</feature>
<name>A0AA36J3X6_9DINO</name>
<dbReference type="SUPFAM" id="SSF54928">
    <property type="entry name" value="RNA-binding domain, RBD"/>
    <property type="match status" value="1"/>
</dbReference>
<dbReference type="PANTHER" id="PTHR48025:SF1">
    <property type="entry name" value="RRM DOMAIN-CONTAINING PROTEIN"/>
    <property type="match status" value="1"/>
</dbReference>
<evidence type="ECO:0000313" key="5">
    <source>
        <dbReference type="EMBL" id="CAJ1398639.1"/>
    </source>
</evidence>
<feature type="compositionally biased region" description="Basic and acidic residues" evidence="3">
    <location>
        <begin position="191"/>
        <end position="212"/>
    </location>
</feature>
<feature type="compositionally biased region" description="Low complexity" evidence="3">
    <location>
        <begin position="250"/>
        <end position="259"/>
    </location>
</feature>
<gene>
    <name evidence="5" type="ORF">EVOR1521_LOCUS22379</name>
</gene>
<organism evidence="5 6">
    <name type="scientific">Effrenium voratum</name>
    <dbReference type="NCBI Taxonomy" id="2562239"/>
    <lineage>
        <taxon>Eukaryota</taxon>
        <taxon>Sar</taxon>
        <taxon>Alveolata</taxon>
        <taxon>Dinophyceae</taxon>
        <taxon>Suessiales</taxon>
        <taxon>Symbiodiniaceae</taxon>
        <taxon>Effrenium</taxon>
    </lineage>
</organism>
<feature type="region of interest" description="Disordered" evidence="3">
    <location>
        <begin position="76"/>
        <end position="300"/>
    </location>
</feature>
<reference evidence="5" key="1">
    <citation type="submission" date="2023-08" db="EMBL/GenBank/DDBJ databases">
        <authorList>
            <person name="Chen Y."/>
            <person name="Shah S."/>
            <person name="Dougan E. K."/>
            <person name="Thang M."/>
            <person name="Chan C."/>
        </authorList>
    </citation>
    <scope>NUCLEOTIDE SEQUENCE</scope>
</reference>
<sequence length="376" mass="43234">MKLQVKAGFEERRIWVGGLPVKISESDIKRKFRDFGEIEFVSLKHKEQDSFCFIGFDTAKAAEDAIRRMDRSDDWGNPIKVTLSLPPKREGSHRSVEYADWKDEARRSTSRERNSHREKGQGYRPERPRSPGNENSRALLDRAPKVQESESEYSDRDSSYYSEGEDAAKVQGVLKPRELRKEQESGSSSSSEERGRLETSGRREEAKPRAETEGEAPAAGGDRPERRRRRRKVDANGQPERRMKRRRRQASAARQPSAKEAPVPEPEPREKARSRSPRSPPRTTKPPLQRKRPARESGICVRVENLPSDMSLDELKNTAFDFGEVIQVKLEKTKDKSKTGHITFEDGTDVELVLKKLDNRRVEGWDRRLRCVVESR</sequence>
<proteinExistence type="predicted"/>
<feature type="domain" description="RRM" evidence="4">
    <location>
        <begin position="299"/>
        <end position="376"/>
    </location>
</feature>
<evidence type="ECO:0000259" key="4">
    <source>
        <dbReference type="PROSITE" id="PS50102"/>
    </source>
</evidence>
<feature type="compositionally biased region" description="Basic and acidic residues" evidence="3">
    <location>
        <begin position="139"/>
        <end position="158"/>
    </location>
</feature>
<keyword evidence="1 2" id="KW-0694">RNA-binding</keyword>
<dbReference type="Gene3D" id="3.30.70.330">
    <property type="match status" value="2"/>
</dbReference>
<dbReference type="InterPro" id="IPR050502">
    <property type="entry name" value="Euk_RNA-bind_prot"/>
</dbReference>
<dbReference type="Proteomes" id="UP001178507">
    <property type="component" value="Unassembled WGS sequence"/>
</dbReference>
<feature type="domain" description="RRM" evidence="4">
    <location>
        <begin position="12"/>
        <end position="86"/>
    </location>
</feature>
<evidence type="ECO:0000256" key="3">
    <source>
        <dbReference type="SAM" id="MobiDB-lite"/>
    </source>
</evidence>
<comment type="caution">
    <text evidence="5">The sequence shown here is derived from an EMBL/GenBank/DDBJ whole genome shotgun (WGS) entry which is preliminary data.</text>
</comment>
<protein>
    <recommendedName>
        <fullName evidence="4">RRM domain-containing protein</fullName>
    </recommendedName>
</protein>
<dbReference type="EMBL" id="CAUJNA010003306">
    <property type="protein sequence ID" value="CAJ1398639.1"/>
    <property type="molecule type" value="Genomic_DNA"/>
</dbReference>
<dbReference type="Pfam" id="PF00076">
    <property type="entry name" value="RRM_1"/>
    <property type="match status" value="2"/>
</dbReference>
<evidence type="ECO:0000256" key="2">
    <source>
        <dbReference type="PROSITE-ProRule" id="PRU00176"/>
    </source>
</evidence>
<evidence type="ECO:0000313" key="6">
    <source>
        <dbReference type="Proteomes" id="UP001178507"/>
    </source>
</evidence>
<dbReference type="SMART" id="SM00360">
    <property type="entry name" value="RRM"/>
    <property type="match status" value="2"/>
</dbReference>
<dbReference type="InterPro" id="IPR012677">
    <property type="entry name" value="Nucleotide-bd_a/b_plait_sf"/>
</dbReference>
<dbReference type="InterPro" id="IPR035979">
    <property type="entry name" value="RBD_domain_sf"/>
</dbReference>
<dbReference type="AlphaFoldDB" id="A0AA36J3X6"/>
<feature type="compositionally biased region" description="Basic and acidic residues" evidence="3">
    <location>
        <begin position="87"/>
        <end position="129"/>
    </location>
</feature>
<dbReference type="GO" id="GO:0003723">
    <property type="term" value="F:RNA binding"/>
    <property type="evidence" value="ECO:0007669"/>
    <property type="project" value="UniProtKB-UniRule"/>
</dbReference>
<dbReference type="PROSITE" id="PS50102">
    <property type="entry name" value="RRM"/>
    <property type="match status" value="2"/>
</dbReference>
<evidence type="ECO:0000256" key="1">
    <source>
        <dbReference type="ARBA" id="ARBA00022884"/>
    </source>
</evidence>
<keyword evidence="6" id="KW-1185">Reference proteome</keyword>
<dbReference type="CDD" id="cd00590">
    <property type="entry name" value="RRM_SF"/>
    <property type="match status" value="2"/>
</dbReference>
<dbReference type="PANTHER" id="PTHR48025">
    <property type="entry name" value="OS02G0815200 PROTEIN"/>
    <property type="match status" value="1"/>
</dbReference>
<dbReference type="InterPro" id="IPR000504">
    <property type="entry name" value="RRM_dom"/>
</dbReference>
<accession>A0AA36J3X6</accession>